<proteinExistence type="predicted"/>
<keyword evidence="5" id="KW-0693">Viral RNA replication</keyword>
<dbReference type="GO" id="GO:0000166">
    <property type="term" value="F:nucleotide binding"/>
    <property type="evidence" value="ECO:0007669"/>
    <property type="project" value="UniProtKB-KW"/>
</dbReference>
<keyword evidence="3" id="KW-0548">Nucleotidyltransferase</keyword>
<feature type="binding site" evidence="8">
    <location>
        <position position="432"/>
    </location>
    <ligand>
        <name>Mg(2+)</name>
        <dbReference type="ChEBI" id="CHEBI:18420"/>
        <label>2</label>
    </ligand>
</feature>
<accession>A0A1L3KI26</accession>
<dbReference type="InterPro" id="IPR005093">
    <property type="entry name" value="RNArep_beta"/>
</dbReference>
<comment type="cofactor">
    <cofactor evidence="8">
        <name>Mg(2+)</name>
        <dbReference type="ChEBI" id="CHEBI:18420"/>
    </cofactor>
    <text evidence="8">Binds 2 Mg(2+) per subunit.</text>
</comment>
<dbReference type="EMBL" id="KX883495">
    <property type="protein sequence ID" value="APG77061.1"/>
    <property type="molecule type" value="Genomic_RNA"/>
</dbReference>
<evidence type="ECO:0000256" key="2">
    <source>
        <dbReference type="ARBA" id="ARBA00022679"/>
    </source>
</evidence>
<feature type="binding site" evidence="8">
    <location>
        <position position="433"/>
    </location>
    <ligand>
        <name>Mg(2+)</name>
        <dbReference type="ChEBI" id="CHEBI:18420"/>
        <label>2</label>
    </ligand>
</feature>
<keyword evidence="4" id="KW-0547">Nucleotide-binding</keyword>
<feature type="domain" description="RdRp catalytic" evidence="9">
    <location>
        <begin position="321"/>
        <end position="464"/>
    </location>
</feature>
<keyword evidence="8" id="KW-0479">Metal-binding</keyword>
<keyword evidence="2" id="KW-0808">Transferase</keyword>
<organism evidence="10">
    <name type="scientific">Beihai levi-like virus 1</name>
    <dbReference type="NCBI Taxonomy" id="1922394"/>
    <lineage>
        <taxon>Viruses</taxon>
        <taxon>Riboviria</taxon>
    </lineage>
</organism>
<evidence type="ECO:0000259" key="9">
    <source>
        <dbReference type="PROSITE" id="PS50522"/>
    </source>
</evidence>
<evidence type="ECO:0000256" key="5">
    <source>
        <dbReference type="ARBA" id="ARBA00022953"/>
    </source>
</evidence>
<name>A0A1L3KI26_9VIRU</name>
<evidence type="ECO:0000256" key="7">
    <source>
        <dbReference type="ARBA" id="ARBA00048744"/>
    </source>
</evidence>
<dbReference type="Pfam" id="PF03431">
    <property type="entry name" value="RNA_replicase_B"/>
    <property type="match status" value="1"/>
</dbReference>
<evidence type="ECO:0000256" key="4">
    <source>
        <dbReference type="ARBA" id="ARBA00022741"/>
    </source>
</evidence>
<sequence>MTRARINGPIHLLIRRKIVKRPTMLAKEILTQASIDLGLSIERDVQTLSHRVEHEGIEFLTITLPVLCDALERGLEDGTFKCPAGFARHRSLPSFLKGFFKRVFDLDGRLLDEPDVECIFYIRQITRFQKKLKLPCSERREAAAVRRFKEVEGELHDATRMVEREDILLDQISRMLWGRVFPEPKHDELYCKHGPGATADRVSLNERNRIRQWHIRAELSFPSDLHCYPNYGYAAEAHFGGDLPKEVSLVEGPDYLDVKDEPGVRVVMVPKTQTTPRVIAIEPSHVQYMQQGLMRYVVPILESNPLTRHSIRFSDQTTNQRLAYLASRDRRLATLDMKEASDRVHLHLVQRIFQNSGILEYLEDSRSLHANLPDGSNIILNKFASMGSAMCFPVEAMVFYTLILTALHRADGINPSFRSIERYSRDIDIFGDDIVVPTDSVDCVIQYLESFSLLVNRHKSFWKGNFRESCGGDYYCGTDVKPVYARQLMPDDGERWTPGQVMAWVSTADQFYRKGMWHIAQVIRDLVSRAVRCRVPRATREGPGVFYFSFIFNTGLVWDSKLQCLKQKRLDYIPLTKKDNINDDTLACLNRWGHSHAGHSGNDDFSPSWDVRLRDRSNSGLDQSFAGLCPDKEESDFRVRSQVSGAVSQPSQDADPLASFEAVTSCLPCDTEGTVRIVHGATLTDLLHGKSRFTERSVLPRVSNRASVDGDVRGFTPPEVGTYSSFLLPVWCVAERDDSGPPVSTRENNVFEMLTTANRIIDFESSTKRGGFKPKHRWVPLSGVRG</sequence>
<dbReference type="GO" id="GO:0046872">
    <property type="term" value="F:metal ion binding"/>
    <property type="evidence" value="ECO:0007669"/>
    <property type="project" value="UniProtKB-KW"/>
</dbReference>
<reference evidence="10" key="1">
    <citation type="journal article" date="2016" name="Nature">
        <title>Redefining the invertebrate RNA virosphere.</title>
        <authorList>
            <person name="Shi M."/>
            <person name="Lin X.D."/>
            <person name="Tian J.H."/>
            <person name="Chen L.J."/>
            <person name="Chen X."/>
            <person name="Li C.X."/>
            <person name="Qin X.C."/>
            <person name="Li J."/>
            <person name="Cao J.P."/>
            <person name="Eden J.S."/>
            <person name="Buchmann J."/>
            <person name="Wang W."/>
            <person name="Xu J."/>
            <person name="Holmes E.C."/>
            <person name="Zhang Y.Z."/>
        </authorList>
    </citation>
    <scope>NUCLEOTIDE SEQUENCE</scope>
    <source>
        <strain evidence="10">BHTSS17154</strain>
    </source>
</reference>
<evidence type="ECO:0000256" key="3">
    <source>
        <dbReference type="ARBA" id="ARBA00022695"/>
    </source>
</evidence>
<dbReference type="SUPFAM" id="SSF56672">
    <property type="entry name" value="DNA/RNA polymerases"/>
    <property type="match status" value="1"/>
</dbReference>
<dbReference type="PROSITE" id="PS50522">
    <property type="entry name" value="RDRP_PHAGE"/>
    <property type="match status" value="1"/>
</dbReference>
<feature type="binding site" evidence="8">
    <location>
        <position position="336"/>
    </location>
    <ligand>
        <name>Mg(2+)</name>
        <dbReference type="ChEBI" id="CHEBI:18420"/>
        <label>2</label>
    </ligand>
</feature>
<evidence type="ECO:0000256" key="8">
    <source>
        <dbReference type="PIRSR" id="PIRSR605093-1"/>
    </source>
</evidence>
<comment type="catalytic activity">
    <reaction evidence="7">
        <text>RNA(n) + a ribonucleoside 5'-triphosphate = RNA(n+1) + diphosphate</text>
        <dbReference type="Rhea" id="RHEA:21248"/>
        <dbReference type="Rhea" id="RHEA-COMP:14527"/>
        <dbReference type="Rhea" id="RHEA-COMP:17342"/>
        <dbReference type="ChEBI" id="CHEBI:33019"/>
        <dbReference type="ChEBI" id="CHEBI:61557"/>
        <dbReference type="ChEBI" id="CHEBI:140395"/>
        <dbReference type="EC" id="2.7.7.48"/>
    </reaction>
</comment>
<evidence type="ECO:0000256" key="6">
    <source>
        <dbReference type="ARBA" id="ARBA00030248"/>
    </source>
</evidence>
<dbReference type="EC" id="2.7.7.48" evidence="1"/>
<evidence type="ECO:0000256" key="1">
    <source>
        <dbReference type="ARBA" id="ARBA00012494"/>
    </source>
</evidence>
<evidence type="ECO:0000313" key="10">
    <source>
        <dbReference type="EMBL" id="APG77061.1"/>
    </source>
</evidence>
<dbReference type="InterPro" id="IPR007096">
    <property type="entry name" value="RNA-dir_Rpol_cat_phage"/>
</dbReference>
<keyword evidence="8" id="KW-0460">Magnesium</keyword>
<dbReference type="InterPro" id="IPR043502">
    <property type="entry name" value="DNA/RNA_pol_sf"/>
</dbReference>
<dbReference type="GO" id="GO:0003968">
    <property type="term" value="F:RNA-directed RNA polymerase activity"/>
    <property type="evidence" value="ECO:0007669"/>
    <property type="project" value="UniProtKB-EC"/>
</dbReference>
<dbReference type="GO" id="GO:0039694">
    <property type="term" value="P:viral RNA genome replication"/>
    <property type="evidence" value="ECO:0007669"/>
    <property type="project" value="InterPro"/>
</dbReference>
<protein>
    <recommendedName>
        <fullName evidence="1">RNA-directed RNA polymerase</fullName>
        <ecNumber evidence="1">2.7.7.48</ecNumber>
    </recommendedName>
    <alternativeName>
        <fullName evidence="6">RNA replicase beta chain</fullName>
    </alternativeName>
</protein>